<reference evidence="3 4" key="1">
    <citation type="journal article" date="2023" name="Elife">
        <title>Identification of key yeast species and microbe-microbe interactions impacting larval growth of Drosophila in the wild.</title>
        <authorList>
            <person name="Mure A."/>
            <person name="Sugiura Y."/>
            <person name="Maeda R."/>
            <person name="Honda K."/>
            <person name="Sakurai N."/>
            <person name="Takahashi Y."/>
            <person name="Watada M."/>
            <person name="Katoh T."/>
            <person name="Gotoh A."/>
            <person name="Gotoh Y."/>
            <person name="Taniguchi I."/>
            <person name="Nakamura K."/>
            <person name="Hayashi T."/>
            <person name="Katayama T."/>
            <person name="Uemura T."/>
            <person name="Hattori Y."/>
        </authorList>
    </citation>
    <scope>NUCLEOTIDE SEQUENCE [LARGE SCALE GENOMIC DNA]</scope>
    <source>
        <strain evidence="3 4">PK-24</strain>
    </source>
</reference>
<dbReference type="GO" id="GO:0070475">
    <property type="term" value="P:rRNA base methylation"/>
    <property type="evidence" value="ECO:0007669"/>
    <property type="project" value="InterPro"/>
</dbReference>
<dbReference type="GO" id="GO:0070042">
    <property type="term" value="F:rRNA (uridine-N3-)-methyltransferase activity"/>
    <property type="evidence" value="ECO:0007669"/>
    <property type="project" value="InterPro"/>
</dbReference>
<comment type="caution">
    <text evidence="3">The sequence shown here is derived from an EMBL/GenBank/DDBJ whole genome shotgun (WGS) entry which is preliminary data.</text>
</comment>
<dbReference type="AlphaFoldDB" id="A0AAV5R8Y3"/>
<dbReference type="InterPro" id="IPR019446">
    <property type="entry name" value="BMT5-like"/>
</dbReference>
<sequence>MARGKGRLSDALVKQQSQTKHNVSLKRKMENRDIHYSKDSKKKKFEKKEIPKTVEELPPVDERKVFIPFQYNDRILIIGDGDFSYSLSVIKLNLIKSANLITTSFDSYEELIEKYGKELIDNNLNELKELGVTKIYHNIDGCKLNESLGISVGNKRVGNKSGKTIEILGGLTVNNIIFNFPHVGQHIKDVNRNIIKNQQLVANIMKSCMEFYSILKKQRDATGIIDEKKDFNRYNKDEYEEYGEHVEENETDDNSTKPILNNNNLNDTEVITITLFEGEPYDSWKIKKIAKDSIKYCVQRSGVLEWRFYKDYHHRRTAGLGETNKQSQTRRARIYKFEKFLQSNSKSKKNRVVDSDDEE</sequence>
<evidence type="ECO:0000256" key="1">
    <source>
        <dbReference type="SAM" id="MobiDB-lite"/>
    </source>
</evidence>
<dbReference type="PANTHER" id="PTHR11538">
    <property type="entry name" value="PHENYLALANYL-TRNA SYNTHETASE"/>
    <property type="match status" value="1"/>
</dbReference>
<proteinExistence type="predicted"/>
<organism evidence="3 4">
    <name type="scientific">Pichia kluyveri</name>
    <name type="common">Yeast</name>
    <dbReference type="NCBI Taxonomy" id="36015"/>
    <lineage>
        <taxon>Eukaryota</taxon>
        <taxon>Fungi</taxon>
        <taxon>Dikarya</taxon>
        <taxon>Ascomycota</taxon>
        <taxon>Saccharomycotina</taxon>
        <taxon>Pichiomycetes</taxon>
        <taxon>Pichiales</taxon>
        <taxon>Pichiaceae</taxon>
        <taxon>Pichia</taxon>
    </lineage>
</organism>
<protein>
    <submittedName>
        <fullName evidence="3">25S rRNA (Uracil2634-N3)-methyltransferase</fullName>
    </submittedName>
</protein>
<accession>A0AAV5R8Y3</accession>
<dbReference type="Pfam" id="PF10354">
    <property type="entry name" value="BMT5-like"/>
    <property type="match status" value="1"/>
</dbReference>
<dbReference type="Proteomes" id="UP001378960">
    <property type="component" value="Unassembled WGS sequence"/>
</dbReference>
<feature type="region of interest" description="Disordered" evidence="1">
    <location>
        <begin position="1"/>
        <end position="43"/>
    </location>
</feature>
<dbReference type="EMBL" id="BTGB01000009">
    <property type="protein sequence ID" value="GMM47995.1"/>
    <property type="molecule type" value="Genomic_DNA"/>
</dbReference>
<feature type="domain" description="25S rRNA (uridine-N(3))-methyltransferase BMT5-like" evidence="2">
    <location>
        <begin position="76"/>
        <end position="316"/>
    </location>
</feature>
<evidence type="ECO:0000313" key="4">
    <source>
        <dbReference type="Proteomes" id="UP001378960"/>
    </source>
</evidence>
<gene>
    <name evidence="3" type="ORF">DAPK24_045930</name>
</gene>
<name>A0AAV5R8Y3_PICKL</name>
<dbReference type="PANTHER" id="PTHR11538:SF26">
    <property type="entry name" value="FERREDOXIN-FOLD ANTICODON-BINDING DOMAIN-CONTAINING PROTEIN 1"/>
    <property type="match status" value="1"/>
</dbReference>
<keyword evidence="4" id="KW-1185">Reference proteome</keyword>
<evidence type="ECO:0000259" key="2">
    <source>
        <dbReference type="Pfam" id="PF10354"/>
    </source>
</evidence>
<feature type="compositionally biased region" description="Basic and acidic residues" evidence="1">
    <location>
        <begin position="27"/>
        <end position="39"/>
    </location>
</feature>
<dbReference type="GO" id="GO:0005737">
    <property type="term" value="C:cytoplasm"/>
    <property type="evidence" value="ECO:0007669"/>
    <property type="project" value="TreeGrafter"/>
</dbReference>
<evidence type="ECO:0000313" key="3">
    <source>
        <dbReference type="EMBL" id="GMM47995.1"/>
    </source>
</evidence>